<dbReference type="PANTHER" id="PTHR43047">
    <property type="entry name" value="TWO-COMPONENT HISTIDINE PROTEIN KINASE"/>
    <property type="match status" value="1"/>
</dbReference>
<protein>
    <recommendedName>
        <fullName evidence="3">histidine kinase</fullName>
        <ecNumber evidence="3">2.7.13.3</ecNumber>
    </recommendedName>
</protein>
<dbReference type="Pfam" id="PF11845">
    <property type="entry name" value="Tll0287-like"/>
    <property type="match status" value="1"/>
</dbReference>
<evidence type="ECO:0000256" key="2">
    <source>
        <dbReference type="ARBA" id="ARBA00004370"/>
    </source>
</evidence>
<dbReference type="SUPFAM" id="SSF55874">
    <property type="entry name" value="ATPase domain of HSP90 chaperone/DNA topoisomerase II/histidine kinase"/>
    <property type="match status" value="1"/>
</dbReference>
<keyword evidence="13" id="KW-1185">Reference proteome</keyword>
<dbReference type="Gene3D" id="3.30.565.10">
    <property type="entry name" value="Histidine kinase-like ATPase, C-terminal domain"/>
    <property type="match status" value="1"/>
</dbReference>
<evidence type="ECO:0000256" key="4">
    <source>
        <dbReference type="ARBA" id="ARBA00022553"/>
    </source>
</evidence>
<evidence type="ECO:0000256" key="6">
    <source>
        <dbReference type="ARBA" id="ARBA00022777"/>
    </source>
</evidence>
<dbReference type="InterPro" id="IPR005467">
    <property type="entry name" value="His_kinase_dom"/>
</dbReference>
<keyword evidence="5" id="KW-0808">Transferase</keyword>
<dbReference type="RefSeq" id="WP_209467159.1">
    <property type="nucleotide sequence ID" value="NZ_JAGGLG010000021.1"/>
</dbReference>
<dbReference type="Proteomes" id="UP001519289">
    <property type="component" value="Unassembled WGS sequence"/>
</dbReference>
<feature type="transmembrane region" description="Helical" evidence="9">
    <location>
        <begin position="203"/>
        <end position="223"/>
    </location>
</feature>
<dbReference type="Pfam" id="PF02518">
    <property type="entry name" value="HATPase_c"/>
    <property type="match status" value="1"/>
</dbReference>
<dbReference type="InterPro" id="IPR021796">
    <property type="entry name" value="Tll0287-like_dom"/>
</dbReference>
<dbReference type="PRINTS" id="PR00344">
    <property type="entry name" value="BCTRLSENSOR"/>
</dbReference>
<dbReference type="PANTHER" id="PTHR43047:SF72">
    <property type="entry name" value="OSMOSENSING HISTIDINE PROTEIN KINASE SLN1"/>
    <property type="match status" value="1"/>
</dbReference>
<dbReference type="InterPro" id="IPR003661">
    <property type="entry name" value="HisK_dim/P_dom"/>
</dbReference>
<evidence type="ECO:0000256" key="7">
    <source>
        <dbReference type="ARBA" id="ARBA00023012"/>
    </source>
</evidence>
<keyword evidence="8" id="KW-0175">Coiled coil</keyword>
<organism evidence="12 13">
    <name type="scientific">Symbiobacterium terraclitae</name>
    <dbReference type="NCBI Taxonomy" id="557451"/>
    <lineage>
        <taxon>Bacteria</taxon>
        <taxon>Bacillati</taxon>
        <taxon>Bacillota</taxon>
        <taxon>Clostridia</taxon>
        <taxon>Eubacteriales</taxon>
        <taxon>Symbiobacteriaceae</taxon>
        <taxon>Symbiobacterium</taxon>
    </lineage>
</organism>
<dbReference type="SUPFAM" id="SSF47384">
    <property type="entry name" value="Homodimeric domain of signal transducing histidine kinase"/>
    <property type="match status" value="1"/>
</dbReference>
<dbReference type="InterPro" id="IPR003594">
    <property type="entry name" value="HATPase_dom"/>
</dbReference>
<feature type="domain" description="HAMP" evidence="11">
    <location>
        <begin position="224"/>
        <end position="280"/>
    </location>
</feature>
<dbReference type="InterPro" id="IPR004358">
    <property type="entry name" value="Sig_transdc_His_kin-like_C"/>
</dbReference>
<evidence type="ECO:0000313" key="13">
    <source>
        <dbReference type="Proteomes" id="UP001519289"/>
    </source>
</evidence>
<sequence length="545" mass="60467">MRSLTAKFMVGITGLVLAVLFIALSLDFAYQQRQADIDLLAKASLVAKQQQATRSFISRSSHDEFVHGETRPLDPAEVGEGVSDLFADLSKSQVKQTNLVPRIEENAPDDFERAALEYFMASAENNEVWQRVTLEDGTPAFRYMMALRAEESCLKCHGEPKGELDPTGYPKEGLKLGDVAGAISVILPMRETLANARAESVRLAILVVFLALLCFGLIWLILWRQVSMPLAELAEVATTVGMGNFLISKERLRSLKANHETAVVADAFEQMSDRLRELYTGLEHKVAERTRELEEANRELERISRYKSEFLTMISHELRTPLTSIIAFTELLLADRRLEPEQRESLSEVLESSQKLLNMITNLLDFSRIEAGKVKLFREMLDLRDPVRDVARTVQPLAERKGIALAVRCAPDLPLVSADPLRISQVLLNLLSNAVKFTPEGGRIDVDCGVDGDWVKVTVRDTGPGVPREEQEVIFQAFRQGGVRRPEGWGLGLALSASLVQAHGGRIWVDSEPGAGAAFTFTLPIWSEQGSGGNDEHEETNTGSR</sequence>
<dbReference type="Gene3D" id="6.10.340.10">
    <property type="match status" value="1"/>
</dbReference>
<keyword evidence="9" id="KW-0812">Transmembrane</keyword>
<evidence type="ECO:0000256" key="9">
    <source>
        <dbReference type="SAM" id="Phobius"/>
    </source>
</evidence>
<dbReference type="InterPro" id="IPR036097">
    <property type="entry name" value="HisK_dim/P_sf"/>
</dbReference>
<keyword evidence="9" id="KW-1133">Transmembrane helix</keyword>
<dbReference type="CDD" id="cd16922">
    <property type="entry name" value="HATPase_EvgS-ArcB-TorS-like"/>
    <property type="match status" value="1"/>
</dbReference>
<dbReference type="PROSITE" id="PS50885">
    <property type="entry name" value="HAMP"/>
    <property type="match status" value="1"/>
</dbReference>
<evidence type="ECO:0000256" key="1">
    <source>
        <dbReference type="ARBA" id="ARBA00000085"/>
    </source>
</evidence>
<name>A0ABS4JVN6_9FIRM</name>
<accession>A0ABS4JVN6</accession>
<comment type="caution">
    <text evidence="12">The sequence shown here is derived from an EMBL/GenBank/DDBJ whole genome shotgun (WGS) entry which is preliminary data.</text>
</comment>
<dbReference type="CDD" id="cd00082">
    <property type="entry name" value="HisKA"/>
    <property type="match status" value="1"/>
</dbReference>
<dbReference type="EMBL" id="JAGGLG010000021">
    <property type="protein sequence ID" value="MBP2019041.1"/>
    <property type="molecule type" value="Genomic_DNA"/>
</dbReference>
<evidence type="ECO:0000256" key="8">
    <source>
        <dbReference type="SAM" id="Coils"/>
    </source>
</evidence>
<dbReference type="GO" id="GO:0016301">
    <property type="term" value="F:kinase activity"/>
    <property type="evidence" value="ECO:0007669"/>
    <property type="project" value="UniProtKB-KW"/>
</dbReference>
<keyword evidence="9" id="KW-0472">Membrane</keyword>
<dbReference type="SMART" id="SM00387">
    <property type="entry name" value="HATPase_c"/>
    <property type="match status" value="1"/>
</dbReference>
<evidence type="ECO:0000259" key="11">
    <source>
        <dbReference type="PROSITE" id="PS50885"/>
    </source>
</evidence>
<keyword evidence="7" id="KW-0902">Two-component regulatory system</keyword>
<feature type="coiled-coil region" evidence="8">
    <location>
        <begin position="279"/>
        <end position="306"/>
    </location>
</feature>
<keyword evidence="6 12" id="KW-0418">Kinase</keyword>
<keyword evidence="4" id="KW-0597">Phosphoprotein</keyword>
<dbReference type="PROSITE" id="PS50109">
    <property type="entry name" value="HIS_KIN"/>
    <property type="match status" value="1"/>
</dbReference>
<dbReference type="SMART" id="SM00388">
    <property type="entry name" value="HisKA"/>
    <property type="match status" value="1"/>
</dbReference>
<evidence type="ECO:0000313" key="12">
    <source>
        <dbReference type="EMBL" id="MBP2019041.1"/>
    </source>
</evidence>
<dbReference type="InterPro" id="IPR003660">
    <property type="entry name" value="HAMP_dom"/>
</dbReference>
<dbReference type="Gene3D" id="1.10.287.130">
    <property type="match status" value="1"/>
</dbReference>
<proteinExistence type="predicted"/>
<reference evidence="12 13" key="1">
    <citation type="submission" date="2021-03" db="EMBL/GenBank/DDBJ databases">
        <title>Genomic Encyclopedia of Type Strains, Phase IV (KMG-IV): sequencing the most valuable type-strain genomes for metagenomic binning, comparative biology and taxonomic classification.</title>
        <authorList>
            <person name="Goeker M."/>
        </authorList>
    </citation>
    <scope>NUCLEOTIDE SEQUENCE [LARGE SCALE GENOMIC DNA]</scope>
    <source>
        <strain evidence="12 13">DSM 27138</strain>
    </source>
</reference>
<evidence type="ECO:0000256" key="3">
    <source>
        <dbReference type="ARBA" id="ARBA00012438"/>
    </source>
</evidence>
<dbReference type="EC" id="2.7.13.3" evidence="3"/>
<evidence type="ECO:0000256" key="5">
    <source>
        <dbReference type="ARBA" id="ARBA00022679"/>
    </source>
</evidence>
<comment type="subcellular location">
    <subcellularLocation>
        <location evidence="2">Membrane</location>
    </subcellularLocation>
</comment>
<feature type="domain" description="Histidine kinase" evidence="10">
    <location>
        <begin position="313"/>
        <end position="527"/>
    </location>
</feature>
<dbReference type="Pfam" id="PF00512">
    <property type="entry name" value="HisKA"/>
    <property type="match status" value="1"/>
</dbReference>
<evidence type="ECO:0000259" key="10">
    <source>
        <dbReference type="PROSITE" id="PS50109"/>
    </source>
</evidence>
<dbReference type="InterPro" id="IPR036890">
    <property type="entry name" value="HATPase_C_sf"/>
</dbReference>
<comment type="catalytic activity">
    <reaction evidence="1">
        <text>ATP + protein L-histidine = ADP + protein N-phospho-L-histidine.</text>
        <dbReference type="EC" id="2.7.13.3"/>
    </reaction>
</comment>
<gene>
    <name evidence="12" type="ORF">J2Z79_002457</name>
</gene>